<comment type="caution">
    <text evidence="1">The sequence shown here is derived from an EMBL/GenBank/DDBJ whole genome shotgun (WGS) entry which is preliminary data.</text>
</comment>
<keyword evidence="2" id="KW-1185">Reference proteome</keyword>
<protein>
    <submittedName>
        <fullName evidence="1">Uncharacterized protein</fullName>
    </submittedName>
</protein>
<proteinExistence type="predicted"/>
<dbReference type="AlphaFoldDB" id="G4CSW8"/>
<accession>G4CSW8</accession>
<feature type="non-terminal residue" evidence="1">
    <location>
        <position position="1"/>
    </location>
</feature>
<reference evidence="1 2" key="1">
    <citation type="submission" date="2011-06" db="EMBL/GenBank/DDBJ databases">
        <authorList>
            <person name="Muzny D."/>
            <person name="Qin X."/>
            <person name="Deng J."/>
            <person name="Jiang H."/>
            <person name="Liu Y."/>
            <person name="Qu J."/>
            <person name="Song X.-Z."/>
            <person name="Zhang L."/>
            <person name="Thornton R."/>
            <person name="Coyle M."/>
            <person name="Francisco L."/>
            <person name="Jackson L."/>
            <person name="Javaid M."/>
            <person name="Korchina V."/>
            <person name="Kovar C."/>
            <person name="Mata R."/>
            <person name="Mathew T."/>
            <person name="Ngo R."/>
            <person name="Nguyen L."/>
            <person name="Nguyen N."/>
            <person name="Okwuonu G."/>
            <person name="Ongeri F."/>
            <person name="Pham C."/>
            <person name="Simmons D."/>
            <person name="Wilczek-Boney K."/>
            <person name="Hale W."/>
            <person name="Jakkamsetti A."/>
            <person name="Pham P."/>
            <person name="Ruth R."/>
            <person name="San Lucas F."/>
            <person name="Warren J."/>
            <person name="Zhang J."/>
            <person name="Zhao Z."/>
            <person name="Zhou C."/>
            <person name="Zhu D."/>
            <person name="Lee S."/>
            <person name="Bess C."/>
            <person name="Blankenburg K."/>
            <person name="Forbes L."/>
            <person name="Fu Q."/>
            <person name="Gubbala S."/>
            <person name="Hirani K."/>
            <person name="Jayaseelan J.C."/>
            <person name="Lara F."/>
            <person name="Munidasa M."/>
            <person name="Palculict T."/>
            <person name="Patil S."/>
            <person name="Pu L.-L."/>
            <person name="Saada N."/>
            <person name="Tang L."/>
            <person name="Weissenberger G."/>
            <person name="Zhu Y."/>
            <person name="Hemphill L."/>
            <person name="Shang Y."/>
            <person name="Youmans B."/>
            <person name="Ayvaz T."/>
            <person name="Ross M."/>
            <person name="Santibanez J."/>
            <person name="Aqrawi P."/>
            <person name="Gross S."/>
            <person name="Joshi V."/>
            <person name="Fowler G."/>
            <person name="Nazareth L."/>
            <person name="Reid J."/>
            <person name="Worley K."/>
            <person name="Petrosino J."/>
            <person name="Highlander S."/>
            <person name="Gibbs R."/>
        </authorList>
    </citation>
    <scope>NUCLEOTIDE SEQUENCE [LARGE SCALE GENOMIC DNA]</scope>
    <source>
        <strain evidence="1 2">9715</strain>
    </source>
</reference>
<dbReference type="HOGENOM" id="CLU_3281480_0_0_4"/>
<name>G4CSW8_9NEIS</name>
<dbReference type="Proteomes" id="UP000005336">
    <property type="component" value="Unassembled WGS sequence"/>
</dbReference>
<dbReference type="EMBL" id="AGAZ01000072">
    <property type="protein sequence ID" value="EGZ44531.1"/>
    <property type="molecule type" value="Genomic_DNA"/>
</dbReference>
<organism evidence="1 2">
    <name type="scientific">Neisseria wadsworthii 9715</name>
    <dbReference type="NCBI Taxonomy" id="1030841"/>
    <lineage>
        <taxon>Bacteria</taxon>
        <taxon>Pseudomonadati</taxon>
        <taxon>Pseudomonadota</taxon>
        <taxon>Betaproteobacteria</taxon>
        <taxon>Neisseriales</taxon>
        <taxon>Neisseriaceae</taxon>
        <taxon>Neisseria</taxon>
    </lineage>
</organism>
<evidence type="ECO:0000313" key="2">
    <source>
        <dbReference type="Proteomes" id="UP000005336"/>
    </source>
</evidence>
<gene>
    <name evidence="1" type="ORF">HMPREF9370_2178</name>
</gene>
<evidence type="ECO:0000313" key="1">
    <source>
        <dbReference type="EMBL" id="EGZ44531.1"/>
    </source>
</evidence>
<sequence length="40" mass="4646">IINQLKKTTYVILGLDPSILSFSKFWDTRVKPEYDGNITM</sequence>